<dbReference type="EMBL" id="CAUYUJ010004536">
    <property type="protein sequence ID" value="CAK0809953.1"/>
    <property type="molecule type" value="Genomic_DNA"/>
</dbReference>
<feature type="region of interest" description="Disordered" evidence="1">
    <location>
        <begin position="1"/>
        <end position="20"/>
    </location>
</feature>
<sequence length="417" mass="47092">MPPKRMRKSRKPVKKSNMKSSRRVMMGIQRQSVLWATKRDVQLPPRGSRPQTPVDVQWPLGHLVGCLTVAEKATITDFLKAGVSVITDYSGCGQAERAIDDIAYILGLSPENCVVNERSCDIQAHCRDLLRGLRGQGCIQTDMRLRMPGVVREALEKLIARYSKEMQEKKSQSRSPDQIFTKKQMGQEFVKEAADIMKQHMGLYKSDVRVPCERHRHAGRGCLAYPQKGDDKKYRLLVAGMSCLDWSAKGSKIGVFGVGAMAWCTLMWDMLNDPPDVRSRVGILECTLTYDEEHIRLALQSVGATVDSAVFSPHMLGVPCQRFRKYMVVLFGDQPSRPKWSDPSATFSKKNLLGTFGRICHLSGSEYMKDTSKAETREMTEKLAIRNHMPIRTADGKRWAMVDVLGKGVIQRYQQHK</sequence>
<name>A0ABN9QUH1_9DINO</name>
<evidence type="ECO:0000313" key="2">
    <source>
        <dbReference type="EMBL" id="CAK0809953.1"/>
    </source>
</evidence>
<protein>
    <submittedName>
        <fullName evidence="2">Uncharacterized protein</fullName>
    </submittedName>
</protein>
<keyword evidence="3" id="KW-1185">Reference proteome</keyword>
<comment type="caution">
    <text evidence="2">The sequence shown here is derived from an EMBL/GenBank/DDBJ whole genome shotgun (WGS) entry which is preliminary data.</text>
</comment>
<evidence type="ECO:0000313" key="3">
    <source>
        <dbReference type="Proteomes" id="UP001189429"/>
    </source>
</evidence>
<reference evidence="2" key="1">
    <citation type="submission" date="2023-10" db="EMBL/GenBank/DDBJ databases">
        <authorList>
            <person name="Chen Y."/>
            <person name="Shah S."/>
            <person name="Dougan E. K."/>
            <person name="Thang M."/>
            <person name="Chan C."/>
        </authorList>
    </citation>
    <scope>NUCLEOTIDE SEQUENCE [LARGE SCALE GENOMIC DNA]</scope>
</reference>
<feature type="non-terminal residue" evidence="2">
    <location>
        <position position="417"/>
    </location>
</feature>
<organism evidence="2 3">
    <name type="scientific">Prorocentrum cordatum</name>
    <dbReference type="NCBI Taxonomy" id="2364126"/>
    <lineage>
        <taxon>Eukaryota</taxon>
        <taxon>Sar</taxon>
        <taxon>Alveolata</taxon>
        <taxon>Dinophyceae</taxon>
        <taxon>Prorocentrales</taxon>
        <taxon>Prorocentraceae</taxon>
        <taxon>Prorocentrum</taxon>
    </lineage>
</organism>
<proteinExistence type="predicted"/>
<dbReference type="Proteomes" id="UP001189429">
    <property type="component" value="Unassembled WGS sequence"/>
</dbReference>
<accession>A0ABN9QUH1</accession>
<gene>
    <name evidence="2" type="ORF">PCOR1329_LOCUS15063</name>
</gene>
<evidence type="ECO:0000256" key="1">
    <source>
        <dbReference type="SAM" id="MobiDB-lite"/>
    </source>
</evidence>